<protein>
    <submittedName>
        <fullName evidence="4">Carbohydrate ABC transporter substrate-binding protein, CUT1 family</fullName>
    </submittedName>
</protein>
<dbReference type="InterPro" id="IPR050490">
    <property type="entry name" value="Bact_solute-bd_prot1"/>
</dbReference>
<keyword evidence="2" id="KW-0813">Transport</keyword>
<keyword evidence="5" id="KW-1185">Reference proteome</keyword>
<dbReference type="SUPFAM" id="SSF53850">
    <property type="entry name" value="Periplasmic binding protein-like II"/>
    <property type="match status" value="1"/>
</dbReference>
<comment type="similarity">
    <text evidence="1">Belongs to the bacterial solute-binding protein 1 family.</text>
</comment>
<dbReference type="EMBL" id="FTNC01000011">
    <property type="protein sequence ID" value="SIR01838.1"/>
    <property type="molecule type" value="Genomic_DNA"/>
</dbReference>
<dbReference type="Proteomes" id="UP000185669">
    <property type="component" value="Unassembled WGS sequence"/>
</dbReference>
<gene>
    <name evidence="4" type="ORF">SAMN05421834_11194</name>
</gene>
<keyword evidence="3" id="KW-0732">Signal</keyword>
<evidence type="ECO:0000313" key="5">
    <source>
        <dbReference type="Proteomes" id="UP000185669"/>
    </source>
</evidence>
<reference evidence="5" key="1">
    <citation type="submission" date="2017-01" db="EMBL/GenBank/DDBJ databases">
        <authorList>
            <person name="Varghese N."/>
            <person name="Submissions S."/>
        </authorList>
    </citation>
    <scope>NUCLEOTIDE SEQUENCE [LARGE SCALE GENOMIC DNA]</scope>
    <source>
        <strain evidence="5">ATCC 700103</strain>
    </source>
</reference>
<dbReference type="AlphaFoldDB" id="A0A1N6XHK0"/>
<dbReference type="RefSeq" id="WP_199505834.1">
    <property type="nucleotide sequence ID" value="NZ_FTNC01000011.1"/>
</dbReference>
<dbReference type="STRING" id="56779.SAMN05421834_11194"/>
<dbReference type="PANTHER" id="PTHR43649">
    <property type="entry name" value="ARABINOSE-BINDING PROTEIN-RELATED"/>
    <property type="match status" value="1"/>
</dbReference>
<accession>A0A1N6XHK0</accession>
<proteinExistence type="inferred from homology"/>
<evidence type="ECO:0000256" key="3">
    <source>
        <dbReference type="ARBA" id="ARBA00022729"/>
    </source>
</evidence>
<dbReference type="InterPro" id="IPR006059">
    <property type="entry name" value="SBP"/>
</dbReference>
<name>A0A1N6XHK0_9FIRM</name>
<organism evidence="4 5">
    <name type="scientific">Halanaerobium kushneri</name>
    <dbReference type="NCBI Taxonomy" id="56779"/>
    <lineage>
        <taxon>Bacteria</taxon>
        <taxon>Bacillati</taxon>
        <taxon>Bacillota</taxon>
        <taxon>Clostridia</taxon>
        <taxon>Halanaerobiales</taxon>
        <taxon>Halanaerobiaceae</taxon>
        <taxon>Halanaerobium</taxon>
    </lineage>
</organism>
<evidence type="ECO:0000256" key="2">
    <source>
        <dbReference type="ARBA" id="ARBA00022448"/>
    </source>
</evidence>
<evidence type="ECO:0000256" key="1">
    <source>
        <dbReference type="ARBA" id="ARBA00008520"/>
    </source>
</evidence>
<dbReference type="PANTHER" id="PTHR43649:SF34">
    <property type="entry name" value="ABC TRANSPORTER PERIPLASMIC-BINDING PROTEIN YCJN-RELATED"/>
    <property type="match status" value="1"/>
</dbReference>
<evidence type="ECO:0000313" key="4">
    <source>
        <dbReference type="EMBL" id="SIR01838.1"/>
    </source>
</evidence>
<dbReference type="Gene3D" id="3.40.190.10">
    <property type="entry name" value="Periplasmic binding protein-like II"/>
    <property type="match status" value="2"/>
</dbReference>
<dbReference type="Pfam" id="PF01547">
    <property type="entry name" value="SBP_bac_1"/>
    <property type="match status" value="1"/>
</dbReference>
<sequence length="441" mass="49838">MLFRKSIIFSLTLLMILGSMFLVFGSVSAQDKPYEGTKINVLVWRDAHTKAVKERVSEFEEMTGIDVVIDDLPTQSLTQKMAMNVTTETGKYDLVAVDEPYVPQFAEYFLDYKDWPAPKVMDGKIQLSEIPEGAVTAAAWNNSIKGLPINANAYIMIYRKDLVENKENQKAFKDEYGYELQAPDTLEQLNDMAEFFYNPDEMMYGYAPFTVKSEGATVEAMWLFKSFGVDILDQNLNVVLDVDKAVAALDYYKKILEFGPPSKLSMGHPETIQNVNAGNVFATLQWPAIIAGHENPKESRVAGKLGYPLNPEGPGGRAAITGVWSLTMPKVSENKQAAAEFAYWWGSYESGKELVEAGMSPIRKDLLTDPMLQKDHPWYKSVLANLDKAAVHRPRFPEYMKVSDKVQLYFAKVINNEMEPRKAMTEMKSEIENIIEEYKND</sequence>